<evidence type="ECO:0000256" key="1">
    <source>
        <dbReference type="SAM" id="SignalP"/>
    </source>
</evidence>
<keyword evidence="1" id="KW-0732">Signal</keyword>
<reference evidence="2 3" key="1">
    <citation type="submission" date="2015-12" db="EMBL/GenBank/DDBJ databases">
        <title>Draft genome sequnece of Fervidicola ferrireducens strain Y170.</title>
        <authorList>
            <person name="Patel B.K."/>
        </authorList>
    </citation>
    <scope>NUCLEOTIDE SEQUENCE [LARGE SCALE GENOMIC DNA]</scope>
    <source>
        <strain evidence="2 3">Y170</strain>
    </source>
</reference>
<dbReference type="EMBL" id="LOED01000001">
    <property type="protein sequence ID" value="KXG78688.1"/>
    <property type="molecule type" value="Genomic_DNA"/>
</dbReference>
<comment type="caution">
    <text evidence="2">The sequence shown here is derived from an EMBL/GenBank/DDBJ whole genome shotgun (WGS) entry which is preliminary data.</text>
</comment>
<accession>A0A140LDR3</accession>
<dbReference type="PROSITE" id="PS51257">
    <property type="entry name" value="PROKAR_LIPOPROTEIN"/>
    <property type="match status" value="1"/>
</dbReference>
<dbReference type="InParanoid" id="A0A140LDR3"/>
<dbReference type="InterPro" id="IPR028082">
    <property type="entry name" value="Peripla_BP_I"/>
</dbReference>
<gene>
    <name evidence="2" type="ORF">AN618_00260</name>
</gene>
<dbReference type="AlphaFoldDB" id="A0A140LDR3"/>
<name>A0A140LDR3_9FIRM</name>
<keyword evidence="3" id="KW-1185">Reference proteome</keyword>
<protein>
    <recommendedName>
        <fullName evidence="4">DUF3798 domain-containing protein</fullName>
    </recommendedName>
</protein>
<organism evidence="2 3">
    <name type="scientific">Fervidicola ferrireducens</name>
    <dbReference type="NCBI Taxonomy" id="520764"/>
    <lineage>
        <taxon>Bacteria</taxon>
        <taxon>Bacillati</taxon>
        <taxon>Bacillota</taxon>
        <taxon>Clostridia</taxon>
        <taxon>Thermosediminibacterales</taxon>
        <taxon>Thermosediminibacteraceae</taxon>
        <taxon>Fervidicola</taxon>
    </lineage>
</organism>
<evidence type="ECO:0008006" key="4">
    <source>
        <dbReference type="Google" id="ProtNLM"/>
    </source>
</evidence>
<dbReference type="Pfam" id="PF12683">
    <property type="entry name" value="DUF3798"/>
    <property type="match status" value="1"/>
</dbReference>
<dbReference type="RefSeq" id="WP_066350554.1">
    <property type="nucleotide sequence ID" value="NZ_LOED01000001.1"/>
</dbReference>
<dbReference type="STRING" id="520764.AN618_00260"/>
<dbReference type="SUPFAM" id="SSF53822">
    <property type="entry name" value="Periplasmic binding protein-like I"/>
    <property type="match status" value="1"/>
</dbReference>
<evidence type="ECO:0000313" key="3">
    <source>
        <dbReference type="Proteomes" id="UP000070427"/>
    </source>
</evidence>
<dbReference type="PATRIC" id="fig|520764.3.peg.28"/>
<feature type="chain" id="PRO_5038499859" description="DUF3798 domain-containing protein" evidence="1">
    <location>
        <begin position="20"/>
        <end position="389"/>
    </location>
</feature>
<evidence type="ECO:0000313" key="2">
    <source>
        <dbReference type="EMBL" id="KXG78688.1"/>
    </source>
</evidence>
<proteinExistence type="predicted"/>
<sequence>MIKKLISVFLILATCLSIAGCGNTGTQGSSSGGNAPQGSGYKIAIYTNTVSQNEEEFRSAQQAQKKYPDIIVTQTMPDNFMKEQETLIANAVALVADKNVKALIMNQAVPGAAAAFEKIRQQRPDVLLIAITPAEQDVIGDKADIVIQADELSMGYKMVEQAKKFGAKTFVHYSFPRHMSYPLLARRRDILKQECEKAGIKFVDATAPDPTGDAGLPGAQQFIIEDIPRKVAEYGKDTVFFSTNCGMQEPLIKTALEQGAMVVQQCCPSPFHGYPGALGINIPPDKAGDVDYVIEQIKAKIAEKGGTGRFSTWPIPAGMLFTAAAVEYAKLYAEGKLASRNDPEAFKKCLQEVAGDTKIEISNYVEVGADGKEIKHDNYYMVLSDYITF</sequence>
<dbReference type="Proteomes" id="UP000070427">
    <property type="component" value="Unassembled WGS sequence"/>
</dbReference>
<dbReference type="Gene3D" id="3.40.50.11390">
    <property type="match status" value="1"/>
</dbReference>
<dbReference type="InterPro" id="IPR024258">
    <property type="entry name" value="DUF3798"/>
</dbReference>
<feature type="signal peptide" evidence="1">
    <location>
        <begin position="1"/>
        <end position="19"/>
    </location>
</feature>